<feature type="region of interest" description="Disordered" evidence="1">
    <location>
        <begin position="633"/>
        <end position="664"/>
    </location>
</feature>
<feature type="compositionally biased region" description="Basic and acidic residues" evidence="1">
    <location>
        <begin position="481"/>
        <end position="509"/>
    </location>
</feature>
<organism evidence="2 3">
    <name type="scientific">Nocardia otitidiscaviarum</name>
    <dbReference type="NCBI Taxonomy" id="1823"/>
    <lineage>
        <taxon>Bacteria</taxon>
        <taxon>Bacillati</taxon>
        <taxon>Actinomycetota</taxon>
        <taxon>Actinomycetes</taxon>
        <taxon>Mycobacteriales</taxon>
        <taxon>Nocardiaceae</taxon>
        <taxon>Nocardia</taxon>
    </lineage>
</organism>
<feature type="compositionally biased region" description="Low complexity" evidence="1">
    <location>
        <begin position="688"/>
        <end position="712"/>
    </location>
</feature>
<feature type="compositionally biased region" description="Low complexity" evidence="1">
    <location>
        <begin position="720"/>
        <end position="749"/>
    </location>
</feature>
<dbReference type="KEGG" id="nod:FOH10_34300"/>
<evidence type="ECO:0000313" key="2">
    <source>
        <dbReference type="EMBL" id="QDP83040.1"/>
    </source>
</evidence>
<feature type="compositionally biased region" description="Basic and acidic residues" evidence="1">
    <location>
        <begin position="81"/>
        <end position="93"/>
    </location>
</feature>
<feature type="region of interest" description="Disordered" evidence="1">
    <location>
        <begin position="686"/>
        <end position="757"/>
    </location>
</feature>
<evidence type="ECO:0000313" key="3">
    <source>
        <dbReference type="Proteomes" id="UP000317039"/>
    </source>
</evidence>
<reference evidence="2 3" key="1">
    <citation type="submission" date="2019-07" db="EMBL/GenBank/DDBJ databases">
        <title>Complete Genome Sequence and Methylome Analysis of Nocardia otitidis-caviarum NEB252.</title>
        <authorList>
            <person name="Fomenkov A."/>
            <person name="Anton B.P."/>
            <person name="Vincze T."/>
            <person name="Roberts R.J."/>
        </authorList>
    </citation>
    <scope>NUCLEOTIDE SEQUENCE [LARGE SCALE GENOMIC DNA]</scope>
    <source>
        <strain evidence="2 3">NEB252</strain>
    </source>
</reference>
<dbReference type="RefSeq" id="WP_143983729.1">
    <property type="nucleotide sequence ID" value="NZ_CP041695.1"/>
</dbReference>
<proteinExistence type="predicted"/>
<feature type="compositionally biased region" description="Basic and acidic residues" evidence="1">
    <location>
        <begin position="527"/>
        <end position="544"/>
    </location>
</feature>
<gene>
    <name evidence="2" type="ORF">FOH10_34300</name>
</gene>
<evidence type="ECO:0000256" key="1">
    <source>
        <dbReference type="SAM" id="MobiDB-lite"/>
    </source>
</evidence>
<feature type="region of interest" description="Disordered" evidence="1">
    <location>
        <begin position="478"/>
        <end position="590"/>
    </location>
</feature>
<name>A0A516NVV2_9NOCA</name>
<protein>
    <submittedName>
        <fullName evidence="2">Uncharacterized protein</fullName>
    </submittedName>
</protein>
<feature type="compositionally biased region" description="Polar residues" evidence="1">
    <location>
        <begin position="545"/>
        <end position="556"/>
    </location>
</feature>
<dbReference type="AlphaFoldDB" id="A0A516NVV2"/>
<feature type="compositionally biased region" description="Polar residues" evidence="1">
    <location>
        <begin position="515"/>
        <end position="525"/>
    </location>
</feature>
<feature type="region of interest" description="Disordered" evidence="1">
    <location>
        <begin position="318"/>
        <end position="338"/>
    </location>
</feature>
<dbReference type="EMBL" id="CP041695">
    <property type="protein sequence ID" value="QDP83040.1"/>
    <property type="molecule type" value="Genomic_DNA"/>
</dbReference>
<dbReference type="Proteomes" id="UP000317039">
    <property type="component" value="Chromosome"/>
</dbReference>
<dbReference type="GeneID" id="80337426"/>
<accession>A0A516NVV2</accession>
<sequence length="946" mass="101295">MSAKPIDDPDASRVFNYSVRTPREAAATFARVLNAEDLMSTAASRAHEFALTDFMSSGPWGQQVVELGTVQSIAGPPPILRRPDDDLPEKVENRTAPSISPEDTVPPPNPAGPTVFEQMYSEPEPEPSTQTPTVKVPESLEELALPGYEAPSQQTMLSQFYGDLGADGPTSPASNAGPKSLFPEIVTAEGSVGIPEPQKYVMPSAITAPRTWFRSGVDGYGFNYSQEQLRKDLETYTRGPQPWVGPGNPYDLARERLVKARYTPEEQFNDLLWAFREAGTHDDRVKKSQAIQRLAQIGIFPYENPAIKDHVERIQGFGRLTDPSQPAKNAPPPPERPKPTTFDIYMRSRGYVPAVVAPSNDKTVVEASISFGSGLVRPIIDNIKDTAALFGIGGPGAAEARQEAVNGIGALIGIGPAGGPGVIDSWKAAGKDFLGWDEWSRGDWYYALGIVVSNIGTTIGTGGVASVPKINKAANSILDVDGPKTEHDTPDVAAKNSDRAPADHPHGSPEPDETAQPNEQQTQPDAETFHDESTQEPGAIDRRSGTAQSDPQNSDHVNGPPDISGPVAGSPDLPVPSSAIREVPQRQTLPNGTMEFADRDVHSNAVTELSGSLTHLNGITRFAYNPDPLVSASIPPGMPDRVNRGAATPDRRIDSDPTQNPARHEAAATFEAAANTPEVSAEIDTVVSARSHPSRASGGGAHASRGPSTTSTAGGGAGPSGTTHTGSGSSASGRTTPSSAGSASSRAGTPNPAFSRASVGNVDVKLPDGRVLKAGTYREVVKGDGAVKYYSDEMGRPHIAVAELEPPPPGTRKKVGVSSKPYPVGWLHGIDNRGHMVPEIGVKDEKWANVNENLFSQQEKANQPIKREWEDAAVAWARAVPGTKMQATVLKRYRSGRPMITEYRLYDAEWNEITDFRLKLYNPRRMTRPGQVRTIPRNPVYPSPPP</sequence>
<feature type="region of interest" description="Disordered" evidence="1">
    <location>
        <begin position="75"/>
        <end position="134"/>
    </location>
</feature>